<name>A0A0E3VSM0_9BRAD</name>
<evidence type="ECO:0000313" key="2">
    <source>
        <dbReference type="Proteomes" id="UP000063308"/>
    </source>
</evidence>
<proteinExistence type="predicted"/>
<dbReference type="Proteomes" id="UP000063308">
    <property type="component" value="Chromosome"/>
</dbReference>
<organism evidence="1 2">
    <name type="scientific">Bradyrhizobium diazoefficiens</name>
    <dbReference type="NCBI Taxonomy" id="1355477"/>
    <lineage>
        <taxon>Bacteria</taxon>
        <taxon>Pseudomonadati</taxon>
        <taxon>Pseudomonadota</taxon>
        <taxon>Alphaproteobacteria</taxon>
        <taxon>Hyphomicrobiales</taxon>
        <taxon>Nitrobacteraceae</taxon>
        <taxon>Bradyrhizobium</taxon>
    </lineage>
</organism>
<dbReference type="EMBL" id="AP014685">
    <property type="protein sequence ID" value="BAR54145.1"/>
    <property type="molecule type" value="Genomic_DNA"/>
</dbReference>
<gene>
    <name evidence="1" type="ORF">NK6_960</name>
</gene>
<dbReference type="AlphaFoldDB" id="A0A0E3VSM0"/>
<sequence>MLSIDQFLRLISVPAVFAAFIIASQVSAALSQG</sequence>
<reference evidence="1 2" key="1">
    <citation type="submission" date="2014-11" db="EMBL/GenBank/DDBJ databases">
        <title>Symbiosis island explosion on the genome of extra-slow-growing strains of soybean bradyrhizobia with massive insertion sequences.</title>
        <authorList>
            <person name="Iida T."/>
            <person name="Minamisawa K."/>
        </authorList>
    </citation>
    <scope>NUCLEOTIDE SEQUENCE [LARGE SCALE GENOMIC DNA]</scope>
    <source>
        <strain evidence="1 2">NK6</strain>
    </source>
</reference>
<evidence type="ECO:0000313" key="1">
    <source>
        <dbReference type="EMBL" id="BAR54145.1"/>
    </source>
</evidence>
<accession>A0A0E3VSM0</accession>
<protein>
    <submittedName>
        <fullName evidence="1">Uncharacterized protein</fullName>
    </submittedName>
</protein>